<accession>A0ABV0BLU8</accession>
<dbReference type="InterPro" id="IPR033120">
    <property type="entry name" value="HOTDOG_ACOT"/>
</dbReference>
<name>A0ABV0BLU8_9HYPH</name>
<dbReference type="InterPro" id="IPR006683">
    <property type="entry name" value="Thioestr_dom"/>
</dbReference>
<feature type="domain" description="HotDog ACOT-type" evidence="4">
    <location>
        <begin position="8"/>
        <end position="120"/>
    </location>
</feature>
<organism evidence="5 6">
    <name type="scientific">Hohaiivirga grylli</name>
    <dbReference type="NCBI Taxonomy" id="3133970"/>
    <lineage>
        <taxon>Bacteria</taxon>
        <taxon>Pseudomonadati</taxon>
        <taxon>Pseudomonadota</taxon>
        <taxon>Alphaproteobacteria</taxon>
        <taxon>Hyphomicrobiales</taxon>
        <taxon>Methylobacteriaceae</taxon>
        <taxon>Hohaiivirga</taxon>
    </lineage>
</organism>
<protein>
    <submittedName>
        <fullName evidence="5">Acyl-CoA thioesterase</fullName>
    </submittedName>
</protein>
<evidence type="ECO:0000259" key="4">
    <source>
        <dbReference type="PROSITE" id="PS51770"/>
    </source>
</evidence>
<dbReference type="InterPro" id="IPR040170">
    <property type="entry name" value="Cytosol_ACT"/>
</dbReference>
<evidence type="ECO:0000256" key="3">
    <source>
        <dbReference type="PROSITE-ProRule" id="PRU01106"/>
    </source>
</evidence>
<feature type="domain" description="HotDog ACOT-type" evidence="4">
    <location>
        <begin position="135"/>
        <end position="247"/>
    </location>
</feature>
<comment type="caution">
    <text evidence="5">The sequence shown here is derived from an EMBL/GenBank/DDBJ whole genome shotgun (WGS) entry which is preliminary data.</text>
</comment>
<keyword evidence="2 3" id="KW-0378">Hydrolase</keyword>
<evidence type="ECO:0000313" key="5">
    <source>
        <dbReference type="EMBL" id="MEN3931568.1"/>
    </source>
</evidence>
<evidence type="ECO:0000313" key="6">
    <source>
        <dbReference type="Proteomes" id="UP001418637"/>
    </source>
</evidence>
<dbReference type="InterPro" id="IPR029069">
    <property type="entry name" value="HotDog_dom_sf"/>
</dbReference>
<dbReference type="PANTHER" id="PTHR11049">
    <property type="entry name" value="ACYL COENZYME A THIOESTER HYDROLASE"/>
    <property type="match status" value="1"/>
</dbReference>
<dbReference type="SUPFAM" id="SSF54637">
    <property type="entry name" value="Thioesterase/thiol ester dehydrase-isomerase"/>
    <property type="match status" value="2"/>
</dbReference>
<dbReference type="Gene3D" id="3.10.129.10">
    <property type="entry name" value="Hotdog Thioesterase"/>
    <property type="match status" value="2"/>
</dbReference>
<dbReference type="RefSeq" id="WP_346337610.1">
    <property type="nucleotide sequence ID" value="NZ_JBBYXI010000004.1"/>
</dbReference>
<keyword evidence="6" id="KW-1185">Reference proteome</keyword>
<gene>
    <name evidence="5" type="ORF">WJT86_10940</name>
</gene>
<dbReference type="PANTHER" id="PTHR11049:SF24">
    <property type="entry name" value="CYTOSOLIC ACYL COENZYME A THIOESTER HYDROLASE"/>
    <property type="match status" value="1"/>
</dbReference>
<dbReference type="PROSITE" id="PS51770">
    <property type="entry name" value="HOTDOG_ACOT"/>
    <property type="match status" value="2"/>
</dbReference>
<dbReference type="Proteomes" id="UP001418637">
    <property type="component" value="Unassembled WGS sequence"/>
</dbReference>
<evidence type="ECO:0000256" key="2">
    <source>
        <dbReference type="ARBA" id="ARBA00022801"/>
    </source>
</evidence>
<reference evidence="5 6" key="1">
    <citation type="submission" date="2024-04" db="EMBL/GenBank/DDBJ databases">
        <title>A novel species isolated from cricket.</title>
        <authorList>
            <person name="Wang H.-C."/>
        </authorList>
    </citation>
    <scope>NUCLEOTIDE SEQUENCE [LARGE SCALE GENOMIC DNA]</scope>
    <source>
        <strain evidence="5 6">WL0021</strain>
    </source>
</reference>
<proteinExistence type="inferred from homology"/>
<sequence length="258" mass="28101">MHEGALPQQALTRLMDIVFPGDTNHHGTLFAGNGLAYMNKAAFISALRHTHIDMVMSAVDDIRFKAPARLGDIIEVTGRVIRADQKSLDVKVDLIAEAPLTGKRHLCGSGTFNMVPVEEQHKQITTLSAPIVTTPADELQTSEIVFPEQSSPFGGPYGGNILAAMGKTAFVAATRYCRKTIVMASSPRVNFESKFQKGEVVELNPRIVATGRTSITIEIDLQAEDLKTGSRRQCGHGTFIMVAIDENHQPTPVQPVRK</sequence>
<evidence type="ECO:0000256" key="1">
    <source>
        <dbReference type="ARBA" id="ARBA00010458"/>
    </source>
</evidence>
<dbReference type="CDD" id="cd03442">
    <property type="entry name" value="BFIT_BACH"/>
    <property type="match status" value="2"/>
</dbReference>
<comment type="similarity">
    <text evidence="1">Belongs to the acyl coenzyme A hydrolase family.</text>
</comment>
<dbReference type="EMBL" id="JBBYXI010000004">
    <property type="protein sequence ID" value="MEN3931568.1"/>
    <property type="molecule type" value="Genomic_DNA"/>
</dbReference>
<dbReference type="Pfam" id="PF03061">
    <property type="entry name" value="4HBT"/>
    <property type="match status" value="2"/>
</dbReference>